<dbReference type="PANTHER" id="PTHR37423">
    <property type="entry name" value="SOLUBLE LYTIC MUREIN TRANSGLYCOSYLASE-RELATED"/>
    <property type="match status" value="1"/>
</dbReference>
<feature type="domain" description="LysM" evidence="3">
    <location>
        <begin position="385"/>
        <end position="429"/>
    </location>
</feature>
<dbReference type="InterPro" id="IPR023346">
    <property type="entry name" value="Lysozyme-like_dom_sf"/>
</dbReference>
<evidence type="ECO:0000313" key="6">
    <source>
        <dbReference type="EMBL" id="VFK11050.1"/>
    </source>
</evidence>
<feature type="region of interest" description="Disordered" evidence="2">
    <location>
        <begin position="356"/>
        <end position="385"/>
    </location>
</feature>
<dbReference type="SUPFAM" id="SSF54106">
    <property type="entry name" value="LysM domain"/>
    <property type="match status" value="2"/>
</dbReference>
<name>A0A450W1X9_9GAMM</name>
<dbReference type="Gene3D" id="1.10.530.10">
    <property type="match status" value="1"/>
</dbReference>
<comment type="similarity">
    <text evidence="1">Belongs to the transglycosylase Slt family.</text>
</comment>
<dbReference type="GO" id="GO:0008933">
    <property type="term" value="F:peptidoglycan lytic transglycosylase activity"/>
    <property type="evidence" value="ECO:0007669"/>
    <property type="project" value="InterPro"/>
</dbReference>
<dbReference type="Gene3D" id="3.10.350.10">
    <property type="entry name" value="LysM domain"/>
    <property type="match status" value="2"/>
</dbReference>
<dbReference type="EMBL" id="CAADEZ010000039">
    <property type="protein sequence ID" value="VFJ46665.1"/>
    <property type="molecule type" value="Genomic_DNA"/>
</dbReference>
<organism evidence="6">
    <name type="scientific">Candidatus Kentrum sp. FM</name>
    <dbReference type="NCBI Taxonomy" id="2126340"/>
    <lineage>
        <taxon>Bacteria</taxon>
        <taxon>Pseudomonadati</taxon>
        <taxon>Pseudomonadota</taxon>
        <taxon>Gammaproteobacteria</taxon>
        <taxon>Candidatus Kentrum</taxon>
    </lineage>
</organism>
<dbReference type="CDD" id="cd16894">
    <property type="entry name" value="MltD-like"/>
    <property type="match status" value="1"/>
</dbReference>
<dbReference type="CDD" id="cd00118">
    <property type="entry name" value="LysM"/>
    <property type="match status" value="2"/>
</dbReference>
<dbReference type="GO" id="GO:0000270">
    <property type="term" value="P:peptidoglycan metabolic process"/>
    <property type="evidence" value="ECO:0007669"/>
    <property type="project" value="InterPro"/>
</dbReference>
<dbReference type="InterPro" id="IPR008258">
    <property type="entry name" value="Transglycosylase_SLT_dom_1"/>
</dbReference>
<dbReference type="AlphaFoldDB" id="A0A450W1X9"/>
<evidence type="ECO:0000259" key="3">
    <source>
        <dbReference type="PROSITE" id="PS51782"/>
    </source>
</evidence>
<dbReference type="EMBL" id="CAADFL010000166">
    <property type="protein sequence ID" value="VFK11050.1"/>
    <property type="molecule type" value="Genomic_DNA"/>
</dbReference>
<sequence length="434" mass="49850">MTIKRPLAFYLTGLLLLLTMLGAMPGCGLFSVDPESHDDLWDRVRASLVLQYAYGKSAVRERRDWFLRNPGYLTRSGKRGRRYLYHIIKEVERREMPAEIALLPIVESAFRPFAYSPSHASGIWQFIPATGKRYGLEQNWWYDGRRDIPEATRAALTYLEELNRRFHGDWLLAIAAYNAGEGAVERAIRRNRSAGKRTDFWSLDLPSETRKYVPKLLAVASLVEDPDRYDLSLESIPNRLYFQQVPIHGPIELELAAKAARLSLEEFRNLNPAFRRWVTDPAGPHHLLVPKNKVKTFRKTIATIPGERRVRWHKHIVKPGESLGTIAAWFKTTVPVLQQLNPSQGKTLTVGRTILIPTPPRANYQPNTSAGKSKTGNKKRKKNPRIHVVRPGENLWNIARRYGLSLAQLLSWNDLSRNSILKPGQRLRLYRLKR</sequence>
<dbReference type="SMART" id="SM00257">
    <property type="entry name" value="LysM"/>
    <property type="match status" value="2"/>
</dbReference>
<dbReference type="InterPro" id="IPR036779">
    <property type="entry name" value="LysM_dom_sf"/>
</dbReference>
<evidence type="ECO:0000256" key="1">
    <source>
        <dbReference type="ARBA" id="ARBA00007734"/>
    </source>
</evidence>
<proteinExistence type="inferred from homology"/>
<evidence type="ECO:0000313" key="5">
    <source>
        <dbReference type="EMBL" id="VFJ55491.1"/>
    </source>
</evidence>
<dbReference type="InterPro" id="IPR000189">
    <property type="entry name" value="Transglyc_AS"/>
</dbReference>
<dbReference type="PANTHER" id="PTHR37423:SF2">
    <property type="entry name" value="MEMBRANE-BOUND LYTIC MUREIN TRANSGLYCOSYLASE C"/>
    <property type="match status" value="1"/>
</dbReference>
<dbReference type="EMBL" id="CAADFA010000158">
    <property type="protein sequence ID" value="VFJ55491.1"/>
    <property type="molecule type" value="Genomic_DNA"/>
</dbReference>
<reference evidence="6" key="1">
    <citation type="submission" date="2019-02" db="EMBL/GenBank/DDBJ databases">
        <authorList>
            <person name="Gruber-Vodicka R. H."/>
            <person name="Seah K. B. B."/>
        </authorList>
    </citation>
    <scope>NUCLEOTIDE SEQUENCE</scope>
    <source>
        <strain evidence="4">BECK_BZ163</strain>
        <strain evidence="6">BECK_BZ164</strain>
        <strain evidence="5">BECK_BZ165</strain>
    </source>
</reference>
<dbReference type="InterPro" id="IPR018392">
    <property type="entry name" value="LysM"/>
</dbReference>
<evidence type="ECO:0000256" key="2">
    <source>
        <dbReference type="SAM" id="MobiDB-lite"/>
    </source>
</evidence>
<feature type="compositionally biased region" description="Basic residues" evidence="2">
    <location>
        <begin position="375"/>
        <end position="385"/>
    </location>
</feature>
<dbReference type="Pfam" id="PF01476">
    <property type="entry name" value="LysM"/>
    <property type="match status" value="2"/>
</dbReference>
<accession>A0A450W1X9</accession>
<gene>
    <name evidence="4" type="ORF">BECKFM1743A_GA0114220_100399</name>
    <name evidence="6" type="ORF">BECKFM1743B_GA0114221_101661</name>
    <name evidence="5" type="ORF">BECKFM1743C_GA0114222_101587</name>
</gene>
<dbReference type="PROSITE" id="PS00922">
    <property type="entry name" value="TRANSGLYCOSYLASE"/>
    <property type="match status" value="1"/>
</dbReference>
<dbReference type="GO" id="GO:0016020">
    <property type="term" value="C:membrane"/>
    <property type="evidence" value="ECO:0007669"/>
    <property type="project" value="InterPro"/>
</dbReference>
<dbReference type="PROSITE" id="PS51782">
    <property type="entry name" value="LYSM"/>
    <property type="match status" value="2"/>
</dbReference>
<evidence type="ECO:0000313" key="4">
    <source>
        <dbReference type="EMBL" id="VFJ46665.1"/>
    </source>
</evidence>
<dbReference type="Pfam" id="PF01464">
    <property type="entry name" value="SLT"/>
    <property type="match status" value="1"/>
</dbReference>
<feature type="domain" description="LysM" evidence="3">
    <location>
        <begin position="313"/>
        <end position="356"/>
    </location>
</feature>
<dbReference type="SUPFAM" id="SSF53955">
    <property type="entry name" value="Lysozyme-like"/>
    <property type="match status" value="1"/>
</dbReference>
<protein>
    <submittedName>
        <fullName evidence="6">Membrane-bound lytic murein transglycosylase D</fullName>
    </submittedName>
</protein>